<evidence type="ECO:0000256" key="1">
    <source>
        <dbReference type="ARBA" id="ARBA00022741"/>
    </source>
</evidence>
<dbReference type="PANTHER" id="PTHR48103">
    <property type="entry name" value="MIDASIN-RELATED"/>
    <property type="match status" value="1"/>
</dbReference>
<sequence length="259" mass="30154">MRQGYWIILDELNLASTEILEAVIRVLDDNRELFIPETQAIVKAHPNFMLFATQNPPGVYGGRKVLSRAFKNRFIKLHFFEIPREELEVILEKLLFRLGNRYTWADKKLLEDPKYDWNQHLIEEGYLVLSSKVRSDLELQIIAEALYNNFKKRIVLSKSFNIDSDLKEESAVLRDIIRELRNYRDRADIVWTRIMTRMAVLTAKALQFNEPVLLVGPTGFGKTTVCQLLAEIHNVKLRILNCHMHTEGADFLGGLRPCR</sequence>
<keyword evidence="1" id="KW-0547">Nucleotide-binding</keyword>
<reference evidence="5" key="1">
    <citation type="submission" date="2015-01" db="EMBL/GenBank/DDBJ databases">
        <authorList>
            <person name="Aksoy S."/>
            <person name="Warren W."/>
            <person name="Wilson R.K."/>
        </authorList>
    </citation>
    <scope>NUCLEOTIDE SEQUENCE [LARGE SCALE GENOMIC DNA]</scope>
    <source>
        <strain evidence="5">IAEA</strain>
    </source>
</reference>
<dbReference type="InterPro" id="IPR011704">
    <property type="entry name" value="ATPase_dyneun-rel_AAA"/>
</dbReference>
<dbReference type="GO" id="GO:0005634">
    <property type="term" value="C:nucleus"/>
    <property type="evidence" value="ECO:0007669"/>
    <property type="project" value="TreeGrafter"/>
</dbReference>
<dbReference type="GO" id="GO:0005524">
    <property type="term" value="F:ATP binding"/>
    <property type="evidence" value="ECO:0007669"/>
    <property type="project" value="UniProtKB-KW"/>
</dbReference>
<dbReference type="Gene3D" id="3.40.50.300">
    <property type="entry name" value="P-loop containing nucleotide triphosphate hydrolases"/>
    <property type="match status" value="2"/>
</dbReference>
<accession>A0A1B0C7C6</accession>
<proteinExistence type="predicted"/>
<dbReference type="Pfam" id="PF07728">
    <property type="entry name" value="AAA_5"/>
    <property type="match status" value="2"/>
</dbReference>
<dbReference type="GO" id="GO:0016887">
    <property type="term" value="F:ATP hydrolysis activity"/>
    <property type="evidence" value="ECO:0007669"/>
    <property type="project" value="InterPro"/>
</dbReference>
<evidence type="ECO:0000259" key="3">
    <source>
        <dbReference type="Pfam" id="PF07728"/>
    </source>
</evidence>
<evidence type="ECO:0000313" key="4">
    <source>
        <dbReference type="EnsemblMetazoa" id="GPPI051181-PA"/>
    </source>
</evidence>
<evidence type="ECO:0000256" key="2">
    <source>
        <dbReference type="ARBA" id="ARBA00022840"/>
    </source>
</evidence>
<organism evidence="4 5">
    <name type="scientific">Glossina palpalis gambiensis</name>
    <dbReference type="NCBI Taxonomy" id="67801"/>
    <lineage>
        <taxon>Eukaryota</taxon>
        <taxon>Metazoa</taxon>
        <taxon>Ecdysozoa</taxon>
        <taxon>Arthropoda</taxon>
        <taxon>Hexapoda</taxon>
        <taxon>Insecta</taxon>
        <taxon>Pterygota</taxon>
        <taxon>Neoptera</taxon>
        <taxon>Endopterygota</taxon>
        <taxon>Diptera</taxon>
        <taxon>Brachycera</taxon>
        <taxon>Muscomorpha</taxon>
        <taxon>Hippoboscoidea</taxon>
        <taxon>Glossinidae</taxon>
        <taxon>Glossina</taxon>
    </lineage>
</organism>
<dbReference type="EnsemblMetazoa" id="GPPI051181-RA">
    <property type="protein sequence ID" value="GPPI051181-PA"/>
    <property type="gene ID" value="GPPI051181"/>
</dbReference>
<evidence type="ECO:0000313" key="5">
    <source>
        <dbReference type="Proteomes" id="UP000092460"/>
    </source>
</evidence>
<dbReference type="EMBL" id="JXJN01028100">
    <property type="status" value="NOT_ANNOTATED_CDS"/>
    <property type="molecule type" value="Genomic_DNA"/>
</dbReference>
<keyword evidence="5" id="KW-1185">Reference proteome</keyword>
<dbReference type="PANTHER" id="PTHR48103:SF2">
    <property type="entry name" value="MIDASIN"/>
    <property type="match status" value="1"/>
</dbReference>
<feature type="domain" description="ATPase dynein-related AAA" evidence="3">
    <location>
        <begin position="1"/>
        <end position="74"/>
    </location>
</feature>
<dbReference type="InterPro" id="IPR027417">
    <property type="entry name" value="P-loop_NTPase"/>
</dbReference>
<protein>
    <recommendedName>
        <fullName evidence="3">ATPase dynein-related AAA domain-containing protein</fullName>
    </recommendedName>
</protein>
<dbReference type="Proteomes" id="UP000092460">
    <property type="component" value="Unassembled WGS sequence"/>
</dbReference>
<feature type="domain" description="ATPase dynein-related AAA" evidence="3">
    <location>
        <begin position="211"/>
        <end position="256"/>
    </location>
</feature>
<dbReference type="STRING" id="67801.A0A1B0C7C6"/>
<dbReference type="VEuPathDB" id="VectorBase:GPPI051181"/>
<dbReference type="GO" id="GO:0000027">
    <property type="term" value="P:ribosomal large subunit assembly"/>
    <property type="evidence" value="ECO:0007669"/>
    <property type="project" value="TreeGrafter"/>
</dbReference>
<reference evidence="4" key="2">
    <citation type="submission" date="2020-05" db="UniProtKB">
        <authorList>
            <consortium name="EnsemblMetazoa"/>
        </authorList>
    </citation>
    <scope>IDENTIFICATION</scope>
    <source>
        <strain evidence="4">IAEA</strain>
    </source>
</reference>
<dbReference type="SUPFAM" id="SSF52540">
    <property type="entry name" value="P-loop containing nucleoside triphosphate hydrolases"/>
    <property type="match status" value="2"/>
</dbReference>
<dbReference type="GO" id="GO:0030687">
    <property type="term" value="C:preribosome, large subunit precursor"/>
    <property type="evidence" value="ECO:0007669"/>
    <property type="project" value="TreeGrafter"/>
</dbReference>
<dbReference type="AlphaFoldDB" id="A0A1B0C7C6"/>
<name>A0A1B0C7C6_9MUSC</name>
<dbReference type="GO" id="GO:0000055">
    <property type="term" value="P:ribosomal large subunit export from nucleus"/>
    <property type="evidence" value="ECO:0007669"/>
    <property type="project" value="TreeGrafter"/>
</dbReference>
<keyword evidence="2" id="KW-0067">ATP-binding</keyword>